<dbReference type="InterPro" id="IPR036728">
    <property type="entry name" value="PBP_GOBP_sf"/>
</dbReference>
<keyword evidence="3" id="KW-0964">Secreted</keyword>
<dbReference type="InterPro" id="IPR006170">
    <property type="entry name" value="PBP/GOBP"/>
</dbReference>
<organism evidence="4">
    <name type="scientific">Subpsaltria yangi</name>
    <dbReference type="NCBI Taxonomy" id="1195109"/>
    <lineage>
        <taxon>Eukaryota</taxon>
        <taxon>Metazoa</taxon>
        <taxon>Ecdysozoa</taxon>
        <taxon>Arthropoda</taxon>
        <taxon>Hexapoda</taxon>
        <taxon>Insecta</taxon>
        <taxon>Pterygota</taxon>
        <taxon>Neoptera</taxon>
        <taxon>Paraneoptera</taxon>
        <taxon>Hemiptera</taxon>
        <taxon>Auchenorrhyncha</taxon>
        <taxon>Cicadoidea</taxon>
        <taxon>Cicadidae</taxon>
        <taxon>Tibicininae</taxon>
        <taxon>Tibicinini</taxon>
        <taxon>Subpsaltria</taxon>
    </lineage>
</organism>
<dbReference type="AlphaFoldDB" id="A0A385IUQ8"/>
<dbReference type="Gene3D" id="1.10.238.20">
    <property type="entry name" value="Pheromone/general odorant binding protein domain"/>
    <property type="match status" value="1"/>
</dbReference>
<dbReference type="FunFam" id="1.10.238.20:FF:000001">
    <property type="entry name" value="General odorant-binding protein lush"/>
    <property type="match status" value="1"/>
</dbReference>
<dbReference type="SUPFAM" id="SSF47565">
    <property type="entry name" value="Insect pheromone/odorant-binding proteins"/>
    <property type="match status" value="1"/>
</dbReference>
<reference evidence="4" key="1">
    <citation type="journal article" date="2018" name="Comp. Biochem. Physiol. Part D Genomics Proteomics">
        <title>Identification of candidate olfactory genes in cicada Subpsaltria yangi by antennal transcriptome analysis.</title>
        <authorList>
            <person name="Qi M."/>
            <person name="Wei S."/>
            <person name="Wei C."/>
        </authorList>
    </citation>
    <scope>NUCLEOTIDE SEQUENCE</scope>
</reference>
<dbReference type="GO" id="GO:0005549">
    <property type="term" value="F:odorant binding"/>
    <property type="evidence" value="ECO:0007669"/>
    <property type="project" value="InterPro"/>
</dbReference>
<comment type="similarity">
    <text evidence="2">Belongs to the PBP/GOBP family.</text>
</comment>
<comment type="subcellular location">
    <subcellularLocation>
        <location evidence="1">Secreted</location>
    </subcellularLocation>
</comment>
<dbReference type="CDD" id="cd23992">
    <property type="entry name" value="PBP_GOBP"/>
    <property type="match status" value="1"/>
</dbReference>
<dbReference type="EMBL" id="MH230210">
    <property type="protein sequence ID" value="AXY87869.1"/>
    <property type="molecule type" value="mRNA"/>
</dbReference>
<dbReference type="PANTHER" id="PTHR21364">
    <property type="entry name" value="GENERAL ODORANT-BINDING PROTEIN 19A"/>
    <property type="match status" value="1"/>
</dbReference>
<dbReference type="PANTHER" id="PTHR21364:SF2">
    <property type="entry name" value="GENERAL ODORANT-BINDING PROTEIN 19A"/>
    <property type="match status" value="1"/>
</dbReference>
<accession>A0A385IUQ8</accession>
<evidence type="ECO:0000313" key="4">
    <source>
        <dbReference type="EMBL" id="AXY87869.1"/>
    </source>
</evidence>
<sequence length="158" mass="17728">MYMYKYKLIIRISLVFSLNFTMNTLVLTFFIFITTFSDYALSQLSDEMQQVAKLLHDNCVGEVGVDEALITQTQDGSFAEDDKLKCYMKCVFSQLAVLSDDGEIDAEAFAALLPDNMVEHGTKMIEVCKGVGGANGCEVAFNLNKCFYEFNPAEFMLI</sequence>
<dbReference type="GO" id="GO:0005576">
    <property type="term" value="C:extracellular region"/>
    <property type="evidence" value="ECO:0007669"/>
    <property type="project" value="UniProtKB-SubCell"/>
</dbReference>
<dbReference type="GO" id="GO:0007608">
    <property type="term" value="P:sensory perception of smell"/>
    <property type="evidence" value="ECO:0007669"/>
    <property type="project" value="UniProtKB-ARBA"/>
</dbReference>
<name>A0A385IUQ8_9HEMI</name>
<proteinExistence type="evidence at transcript level"/>
<evidence type="ECO:0000256" key="1">
    <source>
        <dbReference type="ARBA" id="ARBA00004613"/>
    </source>
</evidence>
<evidence type="ECO:0000256" key="2">
    <source>
        <dbReference type="ARBA" id="ARBA00008098"/>
    </source>
</evidence>
<dbReference type="Pfam" id="PF01395">
    <property type="entry name" value="PBP_GOBP"/>
    <property type="match status" value="1"/>
</dbReference>
<evidence type="ECO:0000256" key="3">
    <source>
        <dbReference type="ARBA" id="ARBA00022525"/>
    </source>
</evidence>
<dbReference type="SMART" id="SM00708">
    <property type="entry name" value="PhBP"/>
    <property type="match status" value="1"/>
</dbReference>
<protein>
    <submittedName>
        <fullName evidence="4">Odorant binding protein 10</fullName>
    </submittedName>
</protein>